<reference evidence="6 7" key="1">
    <citation type="submission" date="2018-08" db="EMBL/GenBank/DDBJ databases">
        <title>Pseudooceanicola sediminis CY03 in the family Rhodobacteracea.</title>
        <authorList>
            <person name="Zhang Y.-J."/>
        </authorList>
    </citation>
    <scope>NUCLEOTIDE SEQUENCE [LARGE SCALE GENOMIC DNA]</scope>
    <source>
        <strain evidence="6 7">CY03</strain>
    </source>
</reference>
<evidence type="ECO:0000259" key="5">
    <source>
        <dbReference type="Pfam" id="PF13675"/>
    </source>
</evidence>
<evidence type="ECO:0000256" key="2">
    <source>
        <dbReference type="ARBA" id="ARBA00022692"/>
    </source>
</evidence>
<keyword evidence="7" id="KW-1185">Reference proteome</keyword>
<name>A0A399J392_9RHOB</name>
<evidence type="ECO:0000256" key="3">
    <source>
        <dbReference type="ARBA" id="ARBA00022989"/>
    </source>
</evidence>
<gene>
    <name evidence="6" type="ORF">DL237_06480</name>
</gene>
<evidence type="ECO:0000313" key="7">
    <source>
        <dbReference type="Proteomes" id="UP000265848"/>
    </source>
</evidence>
<dbReference type="AlphaFoldDB" id="A0A399J392"/>
<feature type="domain" description="NarX-like N-terminal" evidence="5">
    <location>
        <begin position="42"/>
        <end position="136"/>
    </location>
</feature>
<keyword evidence="2" id="KW-0812">Transmembrane</keyword>
<evidence type="ECO:0000313" key="6">
    <source>
        <dbReference type="EMBL" id="RII39784.1"/>
    </source>
</evidence>
<accession>A0A399J392</accession>
<dbReference type="Pfam" id="PF13675">
    <property type="entry name" value="PilJ"/>
    <property type="match status" value="2"/>
</dbReference>
<organism evidence="6 7">
    <name type="scientific">Pseudooceanicola sediminis</name>
    <dbReference type="NCBI Taxonomy" id="2211117"/>
    <lineage>
        <taxon>Bacteria</taxon>
        <taxon>Pseudomonadati</taxon>
        <taxon>Pseudomonadota</taxon>
        <taxon>Alphaproteobacteria</taxon>
        <taxon>Rhodobacterales</taxon>
        <taxon>Paracoccaceae</taxon>
        <taxon>Pseudooceanicola</taxon>
    </lineage>
</organism>
<dbReference type="GO" id="GO:0016020">
    <property type="term" value="C:membrane"/>
    <property type="evidence" value="ECO:0007669"/>
    <property type="project" value="UniProtKB-SubCell"/>
</dbReference>
<feature type="domain" description="NarX-like N-terminal" evidence="5">
    <location>
        <begin position="175"/>
        <end position="271"/>
    </location>
</feature>
<dbReference type="OrthoDB" id="952521at2"/>
<sequence>MFRTSRRGAFAFILTGILCLVIASFNVGPSVAAESSVLIEAAKRKINLAGRQRMLSQRIAMQACMAQSGVLVETSLSRGRAAADLFERTMDGLQVGDEEQGLSVETHPEVLSALSKVDGLWQSYLASVDAFLDQPGEGPLRMVHARNGAVLVNMNSAVGVMEGIYGDGLISPEIAGALNIAGRQRMLIMKALKEACMITRGFAAEEDRKALAKTISLFDTSLYKLRQGNVWDQIIAPPSFEIEMQLELVQMIWDWMSPRLEAIADGNSIDTDNLRAMAYHGEVALIEMNTAVWLYEAF</sequence>
<dbReference type="InterPro" id="IPR029095">
    <property type="entry name" value="NarX-like_N"/>
</dbReference>
<proteinExistence type="predicted"/>
<comment type="subcellular location">
    <subcellularLocation>
        <location evidence="1">Membrane</location>
        <topology evidence="1">Multi-pass membrane protein</topology>
    </subcellularLocation>
</comment>
<comment type="caution">
    <text evidence="6">The sequence shown here is derived from an EMBL/GenBank/DDBJ whole genome shotgun (WGS) entry which is preliminary data.</text>
</comment>
<evidence type="ECO:0000256" key="1">
    <source>
        <dbReference type="ARBA" id="ARBA00004141"/>
    </source>
</evidence>
<keyword evidence="4" id="KW-0472">Membrane</keyword>
<evidence type="ECO:0000256" key="4">
    <source>
        <dbReference type="ARBA" id="ARBA00023136"/>
    </source>
</evidence>
<protein>
    <recommendedName>
        <fullName evidence="5">NarX-like N-terminal domain-containing protein</fullName>
    </recommendedName>
</protein>
<dbReference type="EMBL" id="QWJJ01000004">
    <property type="protein sequence ID" value="RII39784.1"/>
    <property type="molecule type" value="Genomic_DNA"/>
</dbReference>
<dbReference type="Proteomes" id="UP000265848">
    <property type="component" value="Unassembled WGS sequence"/>
</dbReference>
<dbReference type="RefSeq" id="WP_119398217.1">
    <property type="nucleotide sequence ID" value="NZ_QWJJ01000004.1"/>
</dbReference>
<keyword evidence="3" id="KW-1133">Transmembrane helix</keyword>